<protein>
    <submittedName>
        <fullName evidence="2">Uncharacterized protein</fullName>
    </submittedName>
</protein>
<dbReference type="AlphaFoldDB" id="A0A2T7UD53"/>
<dbReference type="STRING" id="1293045.H663_13560"/>
<evidence type="ECO:0000313" key="2">
    <source>
        <dbReference type="EMBL" id="PVE42645.1"/>
    </source>
</evidence>
<evidence type="ECO:0000256" key="1">
    <source>
        <dbReference type="SAM" id="MobiDB-lite"/>
    </source>
</evidence>
<evidence type="ECO:0000313" key="3">
    <source>
        <dbReference type="Proteomes" id="UP000037507"/>
    </source>
</evidence>
<comment type="caution">
    <text evidence="2">The sequence shown here is derived from an EMBL/GenBank/DDBJ whole genome shotgun (WGS) entry which is preliminary data.</text>
</comment>
<gene>
    <name evidence="2" type="ORF">H663_011160</name>
</gene>
<keyword evidence="3" id="KW-1185">Reference proteome</keyword>
<feature type="region of interest" description="Disordered" evidence="1">
    <location>
        <begin position="50"/>
        <end position="70"/>
    </location>
</feature>
<sequence>MTDTKFKPIRAKSFDFGIHNNPLRPLGWPNLPPRVGHRAVLPADQLMRNWPPQTGHNSGQALFGAESCPP</sequence>
<dbReference type="Proteomes" id="UP000037507">
    <property type="component" value="Unassembled WGS sequence"/>
</dbReference>
<reference evidence="2" key="1">
    <citation type="submission" date="2017-04" db="EMBL/GenBank/DDBJ databases">
        <title>Unexpected and diverse lifestyles within the genus Limnohabitans.</title>
        <authorList>
            <person name="Kasalicky V."/>
            <person name="Mehrshad M."/>
            <person name="Andrei S.-A."/>
            <person name="Salcher M."/>
            <person name="Kratochvilova H."/>
            <person name="Simek K."/>
            <person name="Ghai R."/>
        </authorList>
    </citation>
    <scope>NUCLEOTIDE SEQUENCE [LARGE SCALE GENOMIC DNA]</scope>
    <source>
        <strain evidence="2">II-D5</strain>
    </source>
</reference>
<dbReference type="EMBL" id="LFYT02000012">
    <property type="protein sequence ID" value="PVE42645.1"/>
    <property type="molecule type" value="Genomic_DNA"/>
</dbReference>
<name>A0A2T7UD53_9BURK</name>
<proteinExistence type="predicted"/>
<organism evidence="2 3">
    <name type="scientific">Limnohabitans planktonicus II-D5</name>
    <dbReference type="NCBI Taxonomy" id="1293045"/>
    <lineage>
        <taxon>Bacteria</taxon>
        <taxon>Pseudomonadati</taxon>
        <taxon>Pseudomonadota</taxon>
        <taxon>Betaproteobacteria</taxon>
        <taxon>Burkholderiales</taxon>
        <taxon>Comamonadaceae</taxon>
        <taxon>Limnohabitans</taxon>
    </lineage>
</organism>
<accession>A0A2T7UD53</accession>
<feature type="compositionally biased region" description="Polar residues" evidence="1">
    <location>
        <begin position="51"/>
        <end position="60"/>
    </location>
</feature>